<evidence type="ECO:0000256" key="2">
    <source>
        <dbReference type="ARBA" id="ARBA00022448"/>
    </source>
</evidence>
<feature type="domain" description="Importin N-terminal" evidence="5">
    <location>
        <begin position="26"/>
        <end position="104"/>
    </location>
</feature>
<evidence type="ECO:0000313" key="6">
    <source>
        <dbReference type="EMBL" id="WIA08199.1"/>
    </source>
</evidence>
<comment type="subcellular location">
    <subcellularLocation>
        <location evidence="1">Nucleus</location>
    </subcellularLocation>
</comment>
<keyword evidence="3" id="KW-0539">Nucleus</keyword>
<sequence length="1119" mass="115853">MDQGQRILQCLQHSVDTSNAETIRAAEAQLALEAQQPGYGVVLCQIALSSGAAVPAHLRQLAAVLLKQYVKAHWQEGERGFQPPEASEADKQQIRAALPAGLMDPDSKLRTAVAMAIAAVVSWDWPQAWPGIMEFIVNSIKDRKDANLLMGCLRCLSVIASDLDNEQAPQLVQALSPELCSVVCHPSTPPAVAATCFSIMAELAGALAALSGTYQRQVRQMLVPLMEPWLPLVCSTLTSDIKDRSGWAPKCAALRLAHPLVAYFSKLLEAGMPQLMGATWQLLLAAQPLHQSILVEGSEEEGMADDEAGAAAGGGEEEPVGLDSLLNQLFELLLSFVGPSRFRRQLEAALPQMVYVAVAYLQMTQDQAEAWAASVNQFVADEEEDMISCRASAELLLCELSEDFGGPALSAVLEAVSRRLAEADAAAAAAAAGQSGAAAAGSWWAMREACIMALGACSDQLVQAVLSQSLPAQQMQQVLDTLLQRDLQPLLQYNITQQQQQQQQLQLGDEGAQFVAGRALWTGAKLQEVATAQQRELLLRAAATAVITNASGPVTISAFRALAMLCPATSPGQLQPLLSPPLGSLVTLLAAAEEESLHLVLEVLEAVIAAAAAAAGGGQGGLSPEQAMAVAQPVLQKRAAQQDSWHVSRAGHGMPVAQPVAQPVLQAWVAHTSDPLISPDAQAVIAAIAAHPACLPSLAAAAAPTLAGILSSGTAARQAKRQAKRQGLRPRLAAAAAAAGGAVEEAPMLVEASLDLLGTLLQPEQPAVAAELTRGILGPVLHLLLAHSAGSDSSAAAAAAAAGSSSCVALLLHDVAVKLASGGCSAAVVASLLEFVVRLALLDGQQLLELLAGMTLQRPDGSSTTGLAVVIPLWLEHTPDLSGSLLTRQNAAALLQLLQLRHHPGLASLMVQGQPIEAPAAAGGGGRVTRARAKQQGGLQYSQVPAPAKVLQVLGQLLAAEAEGASAGRARGRAGGAPWELAGGDNDDEDYEDDDDEDDEGFESEEEGGAAAAAAAAAGDFSSPMAGMKLKGVGLPPELVTEGLDMEAMLNRSEATTPLPEDPADANDPLLRTSIRSMLRQGLGALAAADPGFMAAAAAHVGPGRELAALQQLLAAPSS</sequence>
<dbReference type="SUPFAM" id="SSF48371">
    <property type="entry name" value="ARM repeat"/>
    <property type="match status" value="1"/>
</dbReference>
<dbReference type="Pfam" id="PF03810">
    <property type="entry name" value="IBN_N"/>
    <property type="match status" value="1"/>
</dbReference>
<feature type="region of interest" description="Disordered" evidence="4">
    <location>
        <begin position="966"/>
        <end position="1010"/>
    </location>
</feature>
<dbReference type="InterPro" id="IPR011989">
    <property type="entry name" value="ARM-like"/>
</dbReference>
<evidence type="ECO:0000256" key="1">
    <source>
        <dbReference type="ARBA" id="ARBA00004123"/>
    </source>
</evidence>
<dbReference type="PANTHER" id="PTHR10997:SF9">
    <property type="entry name" value="IMPORTIN-9"/>
    <property type="match status" value="1"/>
</dbReference>
<dbReference type="Proteomes" id="UP001244341">
    <property type="component" value="Chromosome 1b"/>
</dbReference>
<keyword evidence="7" id="KW-1185">Reference proteome</keyword>
<evidence type="ECO:0000313" key="7">
    <source>
        <dbReference type="Proteomes" id="UP001244341"/>
    </source>
</evidence>
<gene>
    <name evidence="6" type="ORF">OEZ85_007649</name>
</gene>
<name>A0ABY8TGJ9_TETOB</name>
<feature type="compositionally biased region" description="Acidic residues" evidence="4">
    <location>
        <begin position="985"/>
        <end position="1008"/>
    </location>
</feature>
<organism evidence="6 7">
    <name type="scientific">Tetradesmus obliquus</name>
    <name type="common">Green alga</name>
    <name type="synonym">Acutodesmus obliquus</name>
    <dbReference type="NCBI Taxonomy" id="3088"/>
    <lineage>
        <taxon>Eukaryota</taxon>
        <taxon>Viridiplantae</taxon>
        <taxon>Chlorophyta</taxon>
        <taxon>core chlorophytes</taxon>
        <taxon>Chlorophyceae</taxon>
        <taxon>CS clade</taxon>
        <taxon>Sphaeropleales</taxon>
        <taxon>Scenedesmaceae</taxon>
        <taxon>Tetradesmus</taxon>
    </lineage>
</organism>
<dbReference type="Gene3D" id="1.25.10.10">
    <property type="entry name" value="Leucine-rich Repeat Variant"/>
    <property type="match status" value="1"/>
</dbReference>
<dbReference type="EMBL" id="CP126208">
    <property type="protein sequence ID" value="WIA08199.1"/>
    <property type="molecule type" value="Genomic_DNA"/>
</dbReference>
<dbReference type="SMART" id="SM00913">
    <property type="entry name" value="IBN_N"/>
    <property type="match status" value="1"/>
</dbReference>
<evidence type="ECO:0000256" key="3">
    <source>
        <dbReference type="ARBA" id="ARBA00023242"/>
    </source>
</evidence>
<dbReference type="PANTHER" id="PTHR10997">
    <property type="entry name" value="IMPORTIN-7, 8, 11"/>
    <property type="match status" value="1"/>
</dbReference>
<reference evidence="6 7" key="1">
    <citation type="submission" date="2023-05" db="EMBL/GenBank/DDBJ databases">
        <title>A 100% complete, gapless, phased diploid assembly of the Scenedesmus obliquus UTEX 3031 genome.</title>
        <authorList>
            <person name="Biondi T.C."/>
            <person name="Hanschen E.R."/>
            <person name="Kwon T."/>
            <person name="Eng W."/>
            <person name="Kruse C.P.S."/>
            <person name="Koehler S.I."/>
            <person name="Kunde Y."/>
            <person name="Gleasner C.D."/>
            <person name="You Mak K.T."/>
            <person name="Polle J."/>
            <person name="Hovde B.T."/>
            <person name="Starkenburg S.R."/>
        </authorList>
    </citation>
    <scope>NUCLEOTIDE SEQUENCE [LARGE SCALE GENOMIC DNA]</scope>
    <source>
        <strain evidence="6 7">DOE0152z</strain>
    </source>
</reference>
<dbReference type="InterPro" id="IPR001494">
    <property type="entry name" value="Importin-beta_N"/>
</dbReference>
<accession>A0ABY8TGJ9</accession>
<dbReference type="InterPro" id="IPR016024">
    <property type="entry name" value="ARM-type_fold"/>
</dbReference>
<evidence type="ECO:0000259" key="5">
    <source>
        <dbReference type="SMART" id="SM00913"/>
    </source>
</evidence>
<protein>
    <recommendedName>
        <fullName evidence="5">Importin N-terminal domain-containing protein</fullName>
    </recommendedName>
</protein>
<evidence type="ECO:0000256" key="4">
    <source>
        <dbReference type="SAM" id="MobiDB-lite"/>
    </source>
</evidence>
<proteinExistence type="predicted"/>
<keyword evidence="2" id="KW-0813">Transport</keyword>